<keyword evidence="3" id="KW-1185">Reference proteome</keyword>
<gene>
    <name evidence="2" type="ORF">INT43_004017</name>
</gene>
<evidence type="ECO:0000313" key="3">
    <source>
        <dbReference type="Proteomes" id="UP000654370"/>
    </source>
</evidence>
<accession>A0A8H7PU26</accession>
<feature type="region of interest" description="Disordered" evidence="1">
    <location>
        <begin position="43"/>
        <end position="81"/>
    </location>
</feature>
<dbReference type="AlphaFoldDB" id="A0A8H7PU26"/>
<evidence type="ECO:0000313" key="2">
    <source>
        <dbReference type="EMBL" id="KAG2180228.1"/>
    </source>
</evidence>
<sequence length="395" mass="44349">MPIPIPSASHAQQQLAWSPTYSLSSSTSSSSFYPDFVRELASKAPTPYGTIPPRRRKKRRKSSISEESSSPGQSQDASPDEPSILRIQRRMSHVEDWVKVDSKESLPDDDELSPSSSLLSQLFSSSASQVPYVLPLHVPPPNLSNPSEPSLFSNNSSVLLQNTSQSPDLVYSQVGNETYIDYIWQSAVDSNPGIIPSETVDLSSEDEDIEDMCIDCTENQDVASVLPWSGEQTKAKPVLSLATVTAKRSMIPTRNTSIGWTNKLRQSLNTLHHYYTPNNNRSHSILESFSHRYKATAPAKRMALPQAPKPSKLARRSEANTKPRIDLQNNIIRRDIRANPDHLRIIVAELNMMRSRKVLYPLKPRNFLPRRKDIFVRSESSSKLRYMDTFSSIIA</sequence>
<feature type="region of interest" description="Disordered" evidence="1">
    <location>
        <begin position="1"/>
        <end position="31"/>
    </location>
</feature>
<feature type="compositionally biased region" description="Basic residues" evidence="1">
    <location>
        <begin position="53"/>
        <end position="62"/>
    </location>
</feature>
<dbReference type="OrthoDB" id="2287482at2759"/>
<reference evidence="2" key="1">
    <citation type="submission" date="2020-12" db="EMBL/GenBank/DDBJ databases">
        <title>Metabolic potential, ecology and presence of endohyphal bacteria is reflected in genomic diversity of Mucoromycotina.</title>
        <authorList>
            <person name="Muszewska A."/>
            <person name="Okrasinska A."/>
            <person name="Steczkiewicz K."/>
            <person name="Drgas O."/>
            <person name="Orlowska M."/>
            <person name="Perlinska-Lenart U."/>
            <person name="Aleksandrzak-Piekarczyk T."/>
            <person name="Szatraj K."/>
            <person name="Zielenkiewicz U."/>
            <person name="Pilsyk S."/>
            <person name="Malc E."/>
            <person name="Mieczkowski P."/>
            <person name="Kruszewska J.S."/>
            <person name="Biernat P."/>
            <person name="Pawlowska J."/>
        </authorList>
    </citation>
    <scope>NUCLEOTIDE SEQUENCE</scope>
    <source>
        <strain evidence="2">WA0000067209</strain>
    </source>
</reference>
<dbReference type="EMBL" id="JAEPQZ010000006">
    <property type="protein sequence ID" value="KAG2180228.1"/>
    <property type="molecule type" value="Genomic_DNA"/>
</dbReference>
<evidence type="ECO:0000256" key="1">
    <source>
        <dbReference type="SAM" id="MobiDB-lite"/>
    </source>
</evidence>
<comment type="caution">
    <text evidence="2">The sequence shown here is derived from an EMBL/GenBank/DDBJ whole genome shotgun (WGS) entry which is preliminary data.</text>
</comment>
<protein>
    <submittedName>
        <fullName evidence="2">Uncharacterized protein</fullName>
    </submittedName>
</protein>
<name>A0A8H7PU26_MORIS</name>
<proteinExistence type="predicted"/>
<feature type="compositionally biased region" description="Low complexity" evidence="1">
    <location>
        <begin position="18"/>
        <end position="31"/>
    </location>
</feature>
<dbReference type="Proteomes" id="UP000654370">
    <property type="component" value="Unassembled WGS sequence"/>
</dbReference>
<organism evidence="2 3">
    <name type="scientific">Mortierella isabellina</name>
    <name type="common">Filamentous fungus</name>
    <name type="synonym">Umbelopsis isabellina</name>
    <dbReference type="NCBI Taxonomy" id="91625"/>
    <lineage>
        <taxon>Eukaryota</taxon>
        <taxon>Fungi</taxon>
        <taxon>Fungi incertae sedis</taxon>
        <taxon>Mucoromycota</taxon>
        <taxon>Mucoromycotina</taxon>
        <taxon>Umbelopsidomycetes</taxon>
        <taxon>Umbelopsidales</taxon>
        <taxon>Umbelopsidaceae</taxon>
        <taxon>Umbelopsis</taxon>
    </lineage>
</organism>